<comment type="caution">
    <text evidence="2">The sequence shown here is derived from an EMBL/GenBank/DDBJ whole genome shotgun (WGS) entry which is preliminary data.</text>
</comment>
<name>A0ABU6YMW6_9FABA</name>
<gene>
    <name evidence="2" type="ORF">PIB30_072197</name>
</gene>
<dbReference type="EMBL" id="JASCZI010242505">
    <property type="protein sequence ID" value="MED6211281.1"/>
    <property type="molecule type" value="Genomic_DNA"/>
</dbReference>
<protein>
    <submittedName>
        <fullName evidence="2">Uncharacterized protein</fullName>
    </submittedName>
</protein>
<accession>A0ABU6YMW6</accession>
<sequence>MKPARYYCEVGIGPRFGSPGPGPVAQFDWDRPGLHPVFTQPKGREISSGLKPG</sequence>
<reference evidence="2 3" key="1">
    <citation type="journal article" date="2023" name="Plants (Basel)">
        <title>Bridging the Gap: Combining Genomics and Transcriptomics Approaches to Understand Stylosanthes scabra, an Orphan Legume from the Brazilian Caatinga.</title>
        <authorList>
            <person name="Ferreira-Neto J.R.C."/>
            <person name="da Silva M.D."/>
            <person name="Binneck E."/>
            <person name="de Melo N.F."/>
            <person name="da Silva R.H."/>
            <person name="de Melo A.L.T.M."/>
            <person name="Pandolfi V."/>
            <person name="Bustamante F.O."/>
            <person name="Brasileiro-Vidal A.C."/>
            <person name="Benko-Iseppon A.M."/>
        </authorList>
    </citation>
    <scope>NUCLEOTIDE SEQUENCE [LARGE SCALE GENOMIC DNA]</scope>
    <source>
        <tissue evidence="2">Leaves</tissue>
    </source>
</reference>
<dbReference type="Proteomes" id="UP001341840">
    <property type="component" value="Unassembled WGS sequence"/>
</dbReference>
<proteinExistence type="predicted"/>
<keyword evidence="3" id="KW-1185">Reference proteome</keyword>
<evidence type="ECO:0000256" key="1">
    <source>
        <dbReference type="SAM" id="MobiDB-lite"/>
    </source>
</evidence>
<organism evidence="2 3">
    <name type="scientific">Stylosanthes scabra</name>
    <dbReference type="NCBI Taxonomy" id="79078"/>
    <lineage>
        <taxon>Eukaryota</taxon>
        <taxon>Viridiplantae</taxon>
        <taxon>Streptophyta</taxon>
        <taxon>Embryophyta</taxon>
        <taxon>Tracheophyta</taxon>
        <taxon>Spermatophyta</taxon>
        <taxon>Magnoliopsida</taxon>
        <taxon>eudicotyledons</taxon>
        <taxon>Gunneridae</taxon>
        <taxon>Pentapetalae</taxon>
        <taxon>rosids</taxon>
        <taxon>fabids</taxon>
        <taxon>Fabales</taxon>
        <taxon>Fabaceae</taxon>
        <taxon>Papilionoideae</taxon>
        <taxon>50 kb inversion clade</taxon>
        <taxon>dalbergioids sensu lato</taxon>
        <taxon>Dalbergieae</taxon>
        <taxon>Pterocarpus clade</taxon>
        <taxon>Stylosanthes</taxon>
    </lineage>
</organism>
<feature type="region of interest" description="Disordered" evidence="1">
    <location>
        <begin position="33"/>
        <end position="53"/>
    </location>
</feature>
<evidence type="ECO:0000313" key="3">
    <source>
        <dbReference type="Proteomes" id="UP001341840"/>
    </source>
</evidence>
<evidence type="ECO:0000313" key="2">
    <source>
        <dbReference type="EMBL" id="MED6211281.1"/>
    </source>
</evidence>